<dbReference type="SMART" id="SM00257">
    <property type="entry name" value="LysM"/>
    <property type="match status" value="1"/>
</dbReference>
<dbReference type="InterPro" id="IPR018392">
    <property type="entry name" value="LysM"/>
</dbReference>
<protein>
    <recommendedName>
        <fullName evidence="2">LysM domain-containing protein</fullName>
    </recommendedName>
</protein>
<evidence type="ECO:0000259" key="2">
    <source>
        <dbReference type="PROSITE" id="PS51782"/>
    </source>
</evidence>
<name>G3A750_9RALS</name>
<dbReference type="SUPFAM" id="SSF54106">
    <property type="entry name" value="LysM domain"/>
    <property type="match status" value="1"/>
</dbReference>
<feature type="region of interest" description="Disordered" evidence="1">
    <location>
        <begin position="150"/>
        <end position="170"/>
    </location>
</feature>
<dbReference type="Gene3D" id="3.10.350.10">
    <property type="entry name" value="LysM domain"/>
    <property type="match status" value="1"/>
</dbReference>
<sequence length="800" mass="81512">MGLTDSTQGANNRSFVNDANGHILQKNQQGNLLNQLVVNGQVMGTYGVGTDPSTPTNSDGTPNYTTQGNFDLGYQPVTNSYPAAATGQYPVKSGDTLQSIAQAAYGDSQLWYQIAQANGLSGNADLRVGQIINIPTRVGGTHNTANTFAPYDPSKVEGSTSPNLPAPSSDDGGGCGAIGQIIMVVVAVVVTVVTYGETAPEMAELLGSTFAGGVAAGAVAGAAGSIAGQAAGNALGVQNGFNWSQVGLAAVGGAVSGGLESAGLNVTGNAIANGAIRGVASSVITQGVSVAVGLQDHFSWQQVAASAAAGGVGAAVVGMTSSALADSGVSAGTQRIVAGAAAGIAAGTTAAVMRGGRVQIAQIAADAFGNALGSSLEGANLSQPAWDGTSYHYLDKTPVEGIFLGTAGGANTAAYTSPDPIVLASNNMSDAYLSPNEEAIIRAFGGNPAQAHRDDAGIVNFDAAATTAVAKRLSAPGLLDSETYTPGTYDYTDGSRKLLSGQFVELGTPGNPGVIRNLSGWEAFTSMSTPGQMLRGALNRLDSIGDMAVQAVVHPTAPILNGIERYVGAYQQGHLGDTILNDIGGTVQGLVKSTPVGLADALYKKDAAGGMERLGGALFDNAVAAGGVAAGRLAAENAAGGWSVRPYSGDVYSSDFVGPVQWKSFYRGDASARTDFLSSMAQERGIQATTEFLDSHAAGGFNDIYAAHGIGSQGLPTIGVTDNQAVAEYFARGPAQNQNGVVTTFRLEARDAERFAIPNYENPQAFFEPNPHIGLPEREYLFHTQIDPKYIFQQVPVGPK</sequence>
<dbReference type="EMBL" id="FR854089">
    <property type="protein sequence ID" value="CCA86312.1"/>
    <property type="molecule type" value="Genomic_DNA"/>
</dbReference>
<dbReference type="CDD" id="cd00118">
    <property type="entry name" value="LysM"/>
    <property type="match status" value="1"/>
</dbReference>
<evidence type="ECO:0000256" key="1">
    <source>
        <dbReference type="SAM" id="MobiDB-lite"/>
    </source>
</evidence>
<accession>G3A750</accession>
<dbReference type="AlphaFoldDB" id="G3A750"/>
<dbReference type="PROSITE" id="PS51782">
    <property type="entry name" value="LYSM"/>
    <property type="match status" value="1"/>
</dbReference>
<proteinExistence type="predicted"/>
<reference evidence="3" key="1">
    <citation type="journal article" date="2011" name="PLoS ONE">
        <title>Ralstonia syzygii, the Blood Disease Bacterium and some Asian R. solanacearum strains form a single genomic species despite divergent lifestyles.</title>
        <authorList>
            <person name="Remenant B."/>
            <person name="de Cambiaire J.C."/>
            <person name="Cellier G."/>
            <person name="Jacobs J.M."/>
            <person name="Mangenot S."/>
            <person name="Barbe V."/>
            <person name="Lajus A."/>
            <person name="Vallenet D."/>
            <person name="Medigue C."/>
            <person name="Fegan M."/>
            <person name="Allen C."/>
            <person name="Prior P."/>
        </authorList>
    </citation>
    <scope>NUCLEOTIDE SEQUENCE</scope>
    <source>
        <strain evidence="3">R24</strain>
    </source>
</reference>
<dbReference type="Pfam" id="PF01476">
    <property type="entry name" value="LysM"/>
    <property type="match status" value="1"/>
</dbReference>
<gene>
    <name evidence="3" type="ORF">RALSY_40530</name>
</gene>
<dbReference type="InterPro" id="IPR036779">
    <property type="entry name" value="LysM_dom_sf"/>
</dbReference>
<feature type="domain" description="LysM" evidence="2">
    <location>
        <begin position="87"/>
        <end position="134"/>
    </location>
</feature>
<reference evidence="3" key="2">
    <citation type="submission" date="2011-04" db="EMBL/GenBank/DDBJ databases">
        <authorList>
            <person name="Genoscope - CEA"/>
        </authorList>
    </citation>
    <scope>NUCLEOTIDE SEQUENCE</scope>
    <source>
        <strain evidence="3">R24</strain>
    </source>
</reference>
<evidence type="ECO:0000313" key="3">
    <source>
        <dbReference type="EMBL" id="CCA86312.1"/>
    </source>
</evidence>
<organism evidence="3">
    <name type="scientific">Ralstonia syzygii R24</name>
    <dbReference type="NCBI Taxonomy" id="907261"/>
    <lineage>
        <taxon>Bacteria</taxon>
        <taxon>Pseudomonadati</taxon>
        <taxon>Pseudomonadota</taxon>
        <taxon>Betaproteobacteria</taxon>
        <taxon>Burkholderiales</taxon>
        <taxon>Burkholderiaceae</taxon>
        <taxon>Ralstonia</taxon>
        <taxon>Ralstonia solanacearum species complex</taxon>
    </lineage>
</organism>